<feature type="region of interest" description="Disordered" evidence="1">
    <location>
        <begin position="195"/>
        <end position="221"/>
    </location>
</feature>
<dbReference type="EMBL" id="BOMV01000119">
    <property type="protein sequence ID" value="GIF02079.1"/>
    <property type="molecule type" value="Genomic_DNA"/>
</dbReference>
<accession>A0A919KBG4</accession>
<evidence type="ECO:0000313" key="3">
    <source>
        <dbReference type="EMBL" id="GIF02079.1"/>
    </source>
</evidence>
<dbReference type="PANTHER" id="PTHR11051:SF13">
    <property type="entry name" value="GLYCOSYL TRANSFERASE"/>
    <property type="match status" value="1"/>
</dbReference>
<comment type="caution">
    <text evidence="3">The sequence shown here is derived from an EMBL/GenBank/DDBJ whole genome shotgun (WGS) entry which is preliminary data.</text>
</comment>
<reference evidence="3" key="1">
    <citation type="submission" date="2021-01" db="EMBL/GenBank/DDBJ databases">
        <title>Whole genome shotgun sequence of Actinoplanes rishiriensis NBRC 108556.</title>
        <authorList>
            <person name="Komaki H."/>
            <person name="Tamura T."/>
        </authorList>
    </citation>
    <scope>NUCLEOTIDE SEQUENCE</scope>
    <source>
        <strain evidence="3">NBRC 108556</strain>
    </source>
</reference>
<evidence type="ECO:0000313" key="4">
    <source>
        <dbReference type="Proteomes" id="UP000636960"/>
    </source>
</evidence>
<dbReference type="InterPro" id="IPR012341">
    <property type="entry name" value="6hp_glycosidase-like_sf"/>
</dbReference>
<dbReference type="InterPro" id="IPR008928">
    <property type="entry name" value="6-hairpin_glycosidase_sf"/>
</dbReference>
<dbReference type="Gene3D" id="1.50.10.10">
    <property type="match status" value="1"/>
</dbReference>
<dbReference type="GO" id="GO:0004553">
    <property type="term" value="F:hydrolase activity, hydrolyzing O-glycosyl compounds"/>
    <property type="evidence" value="ECO:0007669"/>
    <property type="project" value="TreeGrafter"/>
</dbReference>
<dbReference type="GO" id="GO:0005975">
    <property type="term" value="P:carbohydrate metabolic process"/>
    <property type="evidence" value="ECO:0007669"/>
    <property type="project" value="InterPro"/>
</dbReference>
<evidence type="ECO:0000259" key="2">
    <source>
        <dbReference type="Pfam" id="PF03632"/>
    </source>
</evidence>
<dbReference type="InterPro" id="IPR005195">
    <property type="entry name" value="Glyco_hydro_65_M"/>
</dbReference>
<dbReference type="Pfam" id="PF03632">
    <property type="entry name" value="Glyco_hydro_65m"/>
    <property type="match status" value="1"/>
</dbReference>
<sequence length="221" mass="24494">MPRRNLIAAADAAARHPGSFRALGVRDEEISSWRSAAAAMNIPYDEELGVHPQARGFTLMKEWDFTTTAAEDYPLMLRVAYLELYRTPVVKQADLELAMHWCGDSFSTADKARNFAYYESRTVRDSSLSACSQAIMAAEVGHLDLLRRGLRVQVRIRATEATYSLRDGRDDAELQLWHHGEPLVVTTAGPVSRPIPAAVPKTADPVQPPGRAPARRPNLLT</sequence>
<keyword evidence="4" id="KW-1185">Reference proteome</keyword>
<dbReference type="AlphaFoldDB" id="A0A919KBG4"/>
<dbReference type="SUPFAM" id="SSF48208">
    <property type="entry name" value="Six-hairpin glycosidases"/>
    <property type="match status" value="1"/>
</dbReference>
<proteinExistence type="predicted"/>
<feature type="domain" description="Glycoside hydrolase family 65 central catalytic" evidence="2">
    <location>
        <begin position="2"/>
        <end position="152"/>
    </location>
</feature>
<dbReference type="Proteomes" id="UP000636960">
    <property type="component" value="Unassembled WGS sequence"/>
</dbReference>
<dbReference type="PANTHER" id="PTHR11051">
    <property type="entry name" value="GLYCOSYL HYDROLASE-RELATED"/>
    <property type="match status" value="1"/>
</dbReference>
<gene>
    <name evidence="3" type="ORF">Ari01nite_95430</name>
</gene>
<evidence type="ECO:0000256" key="1">
    <source>
        <dbReference type="SAM" id="MobiDB-lite"/>
    </source>
</evidence>
<name>A0A919KBG4_9ACTN</name>
<organism evidence="3 4">
    <name type="scientific">Paractinoplanes rishiriensis</name>
    <dbReference type="NCBI Taxonomy" id="1050105"/>
    <lineage>
        <taxon>Bacteria</taxon>
        <taxon>Bacillati</taxon>
        <taxon>Actinomycetota</taxon>
        <taxon>Actinomycetes</taxon>
        <taxon>Micromonosporales</taxon>
        <taxon>Micromonosporaceae</taxon>
        <taxon>Paractinoplanes</taxon>
    </lineage>
</organism>
<protein>
    <recommendedName>
        <fullName evidence="2">Glycoside hydrolase family 65 central catalytic domain-containing protein</fullName>
    </recommendedName>
</protein>